<reference evidence="2 3" key="1">
    <citation type="submission" date="2022-07" db="EMBL/GenBank/DDBJ databases">
        <title>Genome-wide signatures of adaptation to extreme environments.</title>
        <authorList>
            <person name="Cho C.H."/>
            <person name="Yoon H.S."/>
        </authorList>
    </citation>
    <scope>NUCLEOTIDE SEQUENCE [LARGE SCALE GENOMIC DNA]</scope>
    <source>
        <strain evidence="2 3">DBV 063 E5</strain>
    </source>
</reference>
<evidence type="ECO:0008006" key="4">
    <source>
        <dbReference type="Google" id="ProtNLM"/>
    </source>
</evidence>
<feature type="region of interest" description="Disordered" evidence="1">
    <location>
        <begin position="105"/>
        <end position="131"/>
    </location>
</feature>
<dbReference type="PANTHER" id="PTHR12277:SF81">
    <property type="entry name" value="PROTEIN ABHD13"/>
    <property type="match status" value="1"/>
</dbReference>
<comment type="caution">
    <text evidence="2">The sequence shown here is derived from an EMBL/GenBank/DDBJ whole genome shotgun (WGS) entry which is preliminary data.</text>
</comment>
<dbReference type="InterPro" id="IPR029058">
    <property type="entry name" value="AB_hydrolase_fold"/>
</dbReference>
<dbReference type="Proteomes" id="UP001301350">
    <property type="component" value="Unassembled WGS sequence"/>
</dbReference>
<dbReference type="AlphaFoldDB" id="A0AAV9ISF3"/>
<sequence length="411" mass="45686">MGALYSRVVFQPPRPPRYSRHSFPHLTWVHTKQGSRVPVVYYDEGLAAPLPLSRRRRGQPPKHATAEHQSSFSWYCCAGRTPAAEAGSVAQADAAELDALEQRHVRQRERERRQRRGPQGDAALATATPALTDDEVGMDGVEHAGVVGNGMAKLSTREATTFPSAQRPFVMPEQHMTILYSHGNAEDLASAGVYLSAVTMALGCRALAYDYTGYGLSLPADAQPCERHFYQDIDAAYRCLLRSGVPPERIILVGRSIGTAPTIDLASRERVGGVVLIAPLTSCLRVVKPNMRCTLPFADMFPSINKVQHIDAPVLIIHGMQDEVVPFCHGLQLHGRCAHAVDPLWLDKAGHNDIELHHFHQVIERFRRFFRHCAAFFPERETFRASTRASCSERFALSPRTLMRRLSVLPS</sequence>
<evidence type="ECO:0000313" key="3">
    <source>
        <dbReference type="Proteomes" id="UP001301350"/>
    </source>
</evidence>
<proteinExistence type="predicted"/>
<keyword evidence="3" id="KW-1185">Reference proteome</keyword>
<dbReference type="SUPFAM" id="SSF53474">
    <property type="entry name" value="alpha/beta-Hydrolases"/>
    <property type="match status" value="1"/>
</dbReference>
<evidence type="ECO:0000313" key="2">
    <source>
        <dbReference type="EMBL" id="KAK4535021.1"/>
    </source>
</evidence>
<dbReference type="Gene3D" id="3.40.50.1820">
    <property type="entry name" value="alpha/beta hydrolase"/>
    <property type="match status" value="1"/>
</dbReference>
<dbReference type="EMBL" id="JANCYW010000003">
    <property type="protein sequence ID" value="KAK4535021.1"/>
    <property type="molecule type" value="Genomic_DNA"/>
</dbReference>
<feature type="compositionally biased region" description="Low complexity" evidence="1">
    <location>
        <begin position="121"/>
        <end position="131"/>
    </location>
</feature>
<gene>
    <name evidence="2" type="ORF">CDCA_CDCA03G1046</name>
</gene>
<evidence type="ECO:0000256" key="1">
    <source>
        <dbReference type="SAM" id="MobiDB-lite"/>
    </source>
</evidence>
<accession>A0AAV9ISF3</accession>
<protein>
    <recommendedName>
        <fullName evidence="4">Serine aminopeptidase S33 domain-containing protein</fullName>
    </recommendedName>
</protein>
<organism evidence="2 3">
    <name type="scientific">Cyanidium caldarium</name>
    <name type="common">Red alga</name>
    <dbReference type="NCBI Taxonomy" id="2771"/>
    <lineage>
        <taxon>Eukaryota</taxon>
        <taxon>Rhodophyta</taxon>
        <taxon>Bangiophyceae</taxon>
        <taxon>Cyanidiales</taxon>
        <taxon>Cyanidiaceae</taxon>
        <taxon>Cyanidium</taxon>
    </lineage>
</organism>
<dbReference type="PANTHER" id="PTHR12277">
    <property type="entry name" value="ALPHA/BETA HYDROLASE DOMAIN-CONTAINING PROTEIN"/>
    <property type="match status" value="1"/>
</dbReference>
<name>A0AAV9ISF3_CYACA</name>